<organism evidence="1 2">
    <name type="scientific">Imshaugia aleurites</name>
    <dbReference type="NCBI Taxonomy" id="172621"/>
    <lineage>
        <taxon>Eukaryota</taxon>
        <taxon>Fungi</taxon>
        <taxon>Dikarya</taxon>
        <taxon>Ascomycota</taxon>
        <taxon>Pezizomycotina</taxon>
        <taxon>Lecanoromycetes</taxon>
        <taxon>OSLEUM clade</taxon>
        <taxon>Lecanoromycetidae</taxon>
        <taxon>Lecanorales</taxon>
        <taxon>Lecanorineae</taxon>
        <taxon>Parmeliaceae</taxon>
        <taxon>Imshaugia</taxon>
    </lineage>
</organism>
<dbReference type="Proteomes" id="UP000664534">
    <property type="component" value="Unassembled WGS sequence"/>
</dbReference>
<sequence>MVRVPLDYCDVLSQLPHFLASNKETKKKDRDLWAHIEGMAHFVNDDIAEWHGSNDFGQEATRTMLIGTALLVTLKTLGNRRNETGWRSKVLHKARQYNIGIEVMPGIKKVLAEIREVEHSKKSDGDKNKQPTTIKHPLMDCMLCYKSSEVAAGATLKSAKASMIVREWSIGTGH</sequence>
<keyword evidence="2" id="KW-1185">Reference proteome</keyword>
<comment type="caution">
    <text evidence="1">The sequence shown here is derived from an EMBL/GenBank/DDBJ whole genome shotgun (WGS) entry which is preliminary data.</text>
</comment>
<accession>A0A8H3J7D0</accession>
<dbReference type="EMBL" id="CAJPDT010000164">
    <property type="protein sequence ID" value="CAF9941997.1"/>
    <property type="molecule type" value="Genomic_DNA"/>
</dbReference>
<evidence type="ECO:0000313" key="2">
    <source>
        <dbReference type="Proteomes" id="UP000664534"/>
    </source>
</evidence>
<gene>
    <name evidence="1" type="ORF">IMSHALPRED_003143</name>
</gene>
<reference evidence="1" key="1">
    <citation type="submission" date="2021-03" db="EMBL/GenBank/DDBJ databases">
        <authorList>
            <person name="Tagirdzhanova G."/>
        </authorList>
    </citation>
    <scope>NUCLEOTIDE SEQUENCE</scope>
</reference>
<name>A0A8H3J7D0_9LECA</name>
<protein>
    <submittedName>
        <fullName evidence="1">Uncharacterized protein</fullName>
    </submittedName>
</protein>
<proteinExistence type="predicted"/>
<dbReference type="AlphaFoldDB" id="A0A8H3J7D0"/>
<evidence type="ECO:0000313" key="1">
    <source>
        <dbReference type="EMBL" id="CAF9941997.1"/>
    </source>
</evidence>